<comment type="caution">
    <text evidence="1">The sequence shown here is derived from an EMBL/GenBank/DDBJ whole genome shotgun (WGS) entry which is preliminary data.</text>
</comment>
<organism evidence="1">
    <name type="scientific">mine drainage metagenome</name>
    <dbReference type="NCBI Taxonomy" id="410659"/>
    <lineage>
        <taxon>unclassified sequences</taxon>
        <taxon>metagenomes</taxon>
        <taxon>ecological metagenomes</taxon>
    </lineage>
</organism>
<proteinExistence type="predicted"/>
<dbReference type="EMBL" id="CABM01000030">
    <property type="protein sequence ID" value="CBH96703.1"/>
    <property type="molecule type" value="Genomic_DNA"/>
</dbReference>
<gene>
    <name evidence="1" type="ORF">CARN2_2418</name>
</gene>
<dbReference type="AlphaFoldDB" id="E6PP51"/>
<reference evidence="1" key="1">
    <citation type="submission" date="2009-10" db="EMBL/GenBank/DDBJ databases">
        <title>Diversity of trophic interactions inside an arsenic-rich microbial ecosystem.</title>
        <authorList>
            <person name="Bertin P.N."/>
            <person name="Heinrich-Salmeron A."/>
            <person name="Pelletier E."/>
            <person name="Goulhen-Chollet F."/>
            <person name="Arsene-Ploetze F."/>
            <person name="Gallien S."/>
            <person name="Calteau A."/>
            <person name="Vallenet D."/>
            <person name="Casiot C."/>
            <person name="Chane-Woon-Ming B."/>
            <person name="Giloteaux L."/>
            <person name="Barakat M."/>
            <person name="Bonnefoy V."/>
            <person name="Bruneel O."/>
            <person name="Chandler M."/>
            <person name="Cleiss J."/>
            <person name="Duran R."/>
            <person name="Elbaz-Poulichet F."/>
            <person name="Fonknechten N."/>
            <person name="Lauga B."/>
            <person name="Mornico D."/>
            <person name="Ortet P."/>
            <person name="Schaeffer C."/>
            <person name="Siguier P."/>
            <person name="Alexander Thil Smith A."/>
            <person name="Van Dorsselaer A."/>
            <person name="Weissenbach J."/>
            <person name="Medigue C."/>
            <person name="Le Paslier D."/>
        </authorList>
    </citation>
    <scope>NUCLEOTIDE SEQUENCE</scope>
</reference>
<protein>
    <submittedName>
        <fullName evidence="1">Uncharacterized protein</fullName>
    </submittedName>
</protein>
<sequence length="325" mass="35460">MNWTDNADQSLRAVLENMVAEGLFAQSLGMQVTPAQVVSASHAMLLDLIRVSLPLAQVMDQSDLVLHAQGPALREGALRLGAFNWVVTTAEKALRRLSSNLFDLAQRDAKRLSRGLDLRLTGMAPGSLYIGVKIESVVSALFTVADEPLIVTVRETVHSLPRASSLIGEDRISTAALRDVVPDPAQRDSLLETLLSLTPTGRQDIETVNVGAPGEKSAALSKRARLVLRDYLRRPDLLQRKTGAFVGEVREIDLDAGRFHLRGVQGVGAIRCVATIDHTRAKLMLGETVRIRGDYECDRNGKPRLMLATEIEVIPAPRQAPLLDD</sequence>
<evidence type="ECO:0000313" key="1">
    <source>
        <dbReference type="EMBL" id="CBH96703.1"/>
    </source>
</evidence>
<accession>E6PP51</accession>
<name>E6PP51_9ZZZZ</name>